<dbReference type="EMBL" id="AEUV02000002">
    <property type="protein sequence ID" value="EHI74468.1"/>
    <property type="molecule type" value="Genomic_DNA"/>
</dbReference>
<organism evidence="1 2">
    <name type="scientific">Streptococcus criceti HS-6</name>
    <dbReference type="NCBI Taxonomy" id="873449"/>
    <lineage>
        <taxon>Bacteria</taxon>
        <taxon>Bacillati</taxon>
        <taxon>Bacillota</taxon>
        <taxon>Bacilli</taxon>
        <taxon>Lactobacillales</taxon>
        <taxon>Streptococcaceae</taxon>
        <taxon>Streptococcus</taxon>
    </lineage>
</organism>
<comment type="caution">
    <text evidence="1">The sequence shown here is derived from an EMBL/GenBank/DDBJ whole genome shotgun (WGS) entry which is preliminary data.</text>
</comment>
<proteinExistence type="predicted"/>
<evidence type="ECO:0008006" key="3">
    <source>
        <dbReference type="Google" id="ProtNLM"/>
    </source>
</evidence>
<dbReference type="AlphaFoldDB" id="G5JP02"/>
<gene>
    <name evidence="1" type="ORF">STRCR_1533</name>
</gene>
<protein>
    <recommendedName>
        <fullName evidence="3">Transcriptional regulator TetR C-terminal Firmicutes type domain-containing protein</fullName>
    </recommendedName>
</protein>
<dbReference type="Proteomes" id="UP000004322">
    <property type="component" value="Unassembled WGS sequence"/>
</dbReference>
<name>G5JP02_STRCG</name>
<sequence length="116" mass="12975">MEEACRPVAKDLSHITPAENRLFLNNILHAVDHNRFIIHQLLTSQPASFSAAFHQMIVTTNLEGSHEHGLTIDPASIHIFSGAIVSFVNYWLLDTNLSLEKAQEKLFATIGNLRLT</sequence>
<accession>G5JP02</accession>
<evidence type="ECO:0000313" key="2">
    <source>
        <dbReference type="Proteomes" id="UP000004322"/>
    </source>
</evidence>
<keyword evidence="2" id="KW-1185">Reference proteome</keyword>
<reference evidence="1" key="1">
    <citation type="submission" date="2011-07" db="EMBL/GenBank/DDBJ databases">
        <authorList>
            <person name="Stanhope M.J."/>
            <person name="Durkin A.S."/>
            <person name="Hostetler J."/>
            <person name="Kim M."/>
            <person name="Radune D."/>
            <person name="Singh I."/>
            <person name="Town C.D."/>
        </authorList>
    </citation>
    <scope>NUCLEOTIDE SEQUENCE [LARGE SCALE GENOMIC DNA]</scope>
    <source>
        <strain evidence="1">HS-6</strain>
    </source>
</reference>
<evidence type="ECO:0000313" key="1">
    <source>
        <dbReference type="EMBL" id="EHI74468.1"/>
    </source>
</evidence>